<evidence type="ECO:0000313" key="2">
    <source>
        <dbReference type="Proteomes" id="UP001148838"/>
    </source>
</evidence>
<proteinExistence type="predicted"/>
<sequence length="268" mass="30835">MQRLGAALTFLQRYHNDGDEFLDRIVTGDETWISHFTPETKQHSMHWRHSGSPVRTKFKQTLSVRKMMCTVFWDRKGILLIYFLPKGKTVNAGRYCETMQKLRRAIQNKRRGMLTAGVVLLHDNTRPHTVRRRAAVLTELAGSCLIIHPTVLILLPAIFTFSCTSRNSCPLCELIDLRCDREMRAKYDSRSSLMQFYDGFPRGRFPNLHKLCEKVLCLFGSTYRCEQLFSITKINKSQTRNDGLLTAVLRIACASTVSPNLEKLSNMD</sequence>
<keyword evidence="2" id="KW-1185">Reference proteome</keyword>
<organism evidence="1 2">
    <name type="scientific">Periplaneta americana</name>
    <name type="common">American cockroach</name>
    <name type="synonym">Blatta americana</name>
    <dbReference type="NCBI Taxonomy" id="6978"/>
    <lineage>
        <taxon>Eukaryota</taxon>
        <taxon>Metazoa</taxon>
        <taxon>Ecdysozoa</taxon>
        <taxon>Arthropoda</taxon>
        <taxon>Hexapoda</taxon>
        <taxon>Insecta</taxon>
        <taxon>Pterygota</taxon>
        <taxon>Neoptera</taxon>
        <taxon>Polyneoptera</taxon>
        <taxon>Dictyoptera</taxon>
        <taxon>Blattodea</taxon>
        <taxon>Blattoidea</taxon>
        <taxon>Blattidae</taxon>
        <taxon>Blattinae</taxon>
        <taxon>Periplaneta</taxon>
    </lineage>
</organism>
<dbReference type="Pfam" id="PF01359">
    <property type="entry name" value="Transposase_1"/>
    <property type="match status" value="1"/>
</dbReference>
<name>A0ABQ8TW87_PERAM</name>
<evidence type="ECO:0000313" key="1">
    <source>
        <dbReference type="EMBL" id="KAJ4450959.1"/>
    </source>
</evidence>
<dbReference type="Proteomes" id="UP001148838">
    <property type="component" value="Unassembled WGS sequence"/>
</dbReference>
<reference evidence="1 2" key="1">
    <citation type="journal article" date="2022" name="Allergy">
        <title>Genome assembly and annotation of Periplaneta americana reveal a comprehensive cockroach allergen profile.</title>
        <authorList>
            <person name="Wang L."/>
            <person name="Xiong Q."/>
            <person name="Saelim N."/>
            <person name="Wang L."/>
            <person name="Nong W."/>
            <person name="Wan A.T."/>
            <person name="Shi M."/>
            <person name="Liu X."/>
            <person name="Cao Q."/>
            <person name="Hui J.H.L."/>
            <person name="Sookrung N."/>
            <person name="Leung T.F."/>
            <person name="Tungtrongchitr A."/>
            <person name="Tsui S.K.W."/>
        </authorList>
    </citation>
    <scope>NUCLEOTIDE SEQUENCE [LARGE SCALE GENOMIC DNA]</scope>
    <source>
        <strain evidence="1">PWHHKU_190912</strain>
    </source>
</reference>
<comment type="caution">
    <text evidence="1">The sequence shown here is derived from an EMBL/GenBank/DDBJ whole genome shotgun (WGS) entry which is preliminary data.</text>
</comment>
<gene>
    <name evidence="1" type="ORF">ANN_02394</name>
</gene>
<dbReference type="InterPro" id="IPR052709">
    <property type="entry name" value="Transposase-MT_Hybrid"/>
</dbReference>
<dbReference type="PANTHER" id="PTHR46060">
    <property type="entry name" value="MARINER MOS1 TRANSPOSASE-LIKE PROTEIN"/>
    <property type="match status" value="1"/>
</dbReference>
<dbReference type="InterPro" id="IPR001888">
    <property type="entry name" value="Transposase_1"/>
</dbReference>
<dbReference type="Gene3D" id="3.30.420.10">
    <property type="entry name" value="Ribonuclease H-like superfamily/Ribonuclease H"/>
    <property type="match status" value="1"/>
</dbReference>
<accession>A0ABQ8TW87</accession>
<evidence type="ECO:0008006" key="3">
    <source>
        <dbReference type="Google" id="ProtNLM"/>
    </source>
</evidence>
<dbReference type="PANTHER" id="PTHR46060:SF1">
    <property type="entry name" value="MARINER MOS1 TRANSPOSASE-LIKE PROTEIN"/>
    <property type="match status" value="1"/>
</dbReference>
<protein>
    <recommendedName>
        <fullName evidence="3">HAT C-terminal dimerisation domain-containing protein</fullName>
    </recommendedName>
</protein>
<dbReference type="EMBL" id="JAJSOF020000001">
    <property type="protein sequence ID" value="KAJ4450959.1"/>
    <property type="molecule type" value="Genomic_DNA"/>
</dbReference>
<dbReference type="InterPro" id="IPR036397">
    <property type="entry name" value="RNaseH_sf"/>
</dbReference>